<feature type="region of interest" description="Disordered" evidence="4">
    <location>
        <begin position="27"/>
        <end position="55"/>
    </location>
</feature>
<gene>
    <name evidence="5" type="ORF">PYW07_004451</name>
</gene>
<dbReference type="GO" id="GO:0006103">
    <property type="term" value="P:2-oxoglutarate metabolic process"/>
    <property type="evidence" value="ECO:0007669"/>
    <property type="project" value="InterPro"/>
</dbReference>
<dbReference type="AlphaFoldDB" id="A0AAD7YYC1"/>
<comment type="similarity">
    <text evidence="3">Belongs to the alpha-ketoglutarate dehydrogenase component 4 family.</text>
</comment>
<dbReference type="Proteomes" id="UP001231518">
    <property type="component" value="Chromosome 16"/>
</dbReference>
<dbReference type="Pfam" id="PF10937">
    <property type="entry name" value="Kgd4-YMR31"/>
    <property type="match status" value="1"/>
</dbReference>
<keyword evidence="2" id="KW-0496">Mitochondrion</keyword>
<comment type="subcellular location">
    <subcellularLocation>
        <location evidence="1">Mitochondrion</location>
    </subcellularLocation>
</comment>
<sequence length="83" mass="8493">MVRVSPVLARIPVIKFRKGGLTSVGSATPAGHSAPPPAAAAAQVQGNAPMSTSSIPDIDLPLRYRRAPLSEEEIAHINGGGIV</sequence>
<evidence type="ECO:0000256" key="4">
    <source>
        <dbReference type="SAM" id="MobiDB-lite"/>
    </source>
</evidence>
<evidence type="ECO:0000313" key="6">
    <source>
        <dbReference type="Proteomes" id="UP001231518"/>
    </source>
</evidence>
<accession>A0AAD7YYC1</accession>
<evidence type="ECO:0000256" key="2">
    <source>
        <dbReference type="ARBA" id="ARBA00023128"/>
    </source>
</evidence>
<protein>
    <submittedName>
        <fullName evidence="5">Uncharacterized protein</fullName>
    </submittedName>
</protein>
<dbReference type="InterPro" id="IPR020373">
    <property type="entry name" value="Kgd4/YMR-31"/>
</dbReference>
<keyword evidence="6" id="KW-1185">Reference proteome</keyword>
<dbReference type="EMBL" id="JARGEI010000005">
    <property type="protein sequence ID" value="KAJ8731287.1"/>
    <property type="molecule type" value="Genomic_DNA"/>
</dbReference>
<evidence type="ECO:0000256" key="1">
    <source>
        <dbReference type="ARBA" id="ARBA00004173"/>
    </source>
</evidence>
<dbReference type="GO" id="GO:0005739">
    <property type="term" value="C:mitochondrion"/>
    <property type="evidence" value="ECO:0007669"/>
    <property type="project" value="UniProtKB-SubCell"/>
</dbReference>
<comment type="caution">
    <text evidence="5">The sequence shown here is derived from an EMBL/GenBank/DDBJ whole genome shotgun (WGS) entry which is preliminary data.</text>
</comment>
<proteinExistence type="inferred from homology"/>
<reference evidence="5" key="1">
    <citation type="submission" date="2023-03" db="EMBL/GenBank/DDBJ databases">
        <title>Chromosome-level genomes of two armyworms, Mythimna separata and Mythimna loreyi, provide insights into the biosynthesis and reception of sex pheromones.</title>
        <authorList>
            <person name="Zhao H."/>
        </authorList>
    </citation>
    <scope>NUCLEOTIDE SEQUENCE</scope>
    <source>
        <strain evidence="5">BeijingLab</strain>
        <tissue evidence="5">Pupa</tissue>
    </source>
</reference>
<evidence type="ECO:0000313" key="5">
    <source>
        <dbReference type="EMBL" id="KAJ8731287.1"/>
    </source>
</evidence>
<feature type="compositionally biased region" description="Polar residues" evidence="4">
    <location>
        <begin position="44"/>
        <end position="55"/>
    </location>
</feature>
<organism evidence="5 6">
    <name type="scientific">Mythimna separata</name>
    <name type="common">Oriental armyworm</name>
    <name type="synonym">Pseudaletia separata</name>
    <dbReference type="NCBI Taxonomy" id="271217"/>
    <lineage>
        <taxon>Eukaryota</taxon>
        <taxon>Metazoa</taxon>
        <taxon>Ecdysozoa</taxon>
        <taxon>Arthropoda</taxon>
        <taxon>Hexapoda</taxon>
        <taxon>Insecta</taxon>
        <taxon>Pterygota</taxon>
        <taxon>Neoptera</taxon>
        <taxon>Endopterygota</taxon>
        <taxon>Lepidoptera</taxon>
        <taxon>Glossata</taxon>
        <taxon>Ditrysia</taxon>
        <taxon>Noctuoidea</taxon>
        <taxon>Noctuidae</taxon>
        <taxon>Noctuinae</taxon>
        <taxon>Hadenini</taxon>
        <taxon>Mythimna</taxon>
    </lineage>
</organism>
<name>A0AAD7YYC1_MYTSE</name>
<evidence type="ECO:0000256" key="3">
    <source>
        <dbReference type="ARBA" id="ARBA00043970"/>
    </source>
</evidence>